<dbReference type="RefSeq" id="WP_195171517.1">
    <property type="nucleotide sequence ID" value="NZ_CP062983.1"/>
</dbReference>
<gene>
    <name evidence="2" type="ORF">G4Y79_03450</name>
</gene>
<dbReference type="AlphaFoldDB" id="A0A7S8EAM5"/>
<keyword evidence="3" id="KW-1185">Reference proteome</keyword>
<evidence type="ECO:0000256" key="1">
    <source>
        <dbReference type="SAM" id="SignalP"/>
    </source>
</evidence>
<organism evidence="2 3">
    <name type="scientific">Phototrophicus methaneseepsis</name>
    <dbReference type="NCBI Taxonomy" id="2710758"/>
    <lineage>
        <taxon>Bacteria</taxon>
        <taxon>Bacillati</taxon>
        <taxon>Chloroflexota</taxon>
        <taxon>Candidatus Thermofontia</taxon>
        <taxon>Phototrophicales</taxon>
        <taxon>Phototrophicaceae</taxon>
        <taxon>Phototrophicus</taxon>
    </lineage>
</organism>
<dbReference type="KEGG" id="pmet:G4Y79_03450"/>
<name>A0A7S8EAM5_9CHLR</name>
<evidence type="ECO:0000313" key="2">
    <source>
        <dbReference type="EMBL" id="QPC83450.1"/>
    </source>
</evidence>
<reference evidence="2 3" key="1">
    <citation type="submission" date="2020-02" db="EMBL/GenBank/DDBJ databases">
        <authorList>
            <person name="Zheng R.K."/>
            <person name="Sun C.M."/>
        </authorList>
    </citation>
    <scope>NUCLEOTIDE SEQUENCE [LARGE SCALE GENOMIC DNA]</scope>
    <source>
        <strain evidence="3">rifampicinis</strain>
    </source>
</reference>
<dbReference type="InterPro" id="IPR011990">
    <property type="entry name" value="TPR-like_helical_dom_sf"/>
</dbReference>
<evidence type="ECO:0008006" key="4">
    <source>
        <dbReference type="Google" id="ProtNLM"/>
    </source>
</evidence>
<dbReference type="Gene3D" id="1.25.40.10">
    <property type="entry name" value="Tetratricopeptide repeat domain"/>
    <property type="match status" value="1"/>
</dbReference>
<dbReference type="EMBL" id="CP062983">
    <property type="protein sequence ID" value="QPC83450.1"/>
    <property type="molecule type" value="Genomic_DNA"/>
</dbReference>
<feature type="chain" id="PRO_5033006550" description="Tetratricopeptide repeat protein" evidence="1">
    <location>
        <begin position="21"/>
        <end position="486"/>
    </location>
</feature>
<proteinExistence type="predicted"/>
<feature type="signal peptide" evidence="1">
    <location>
        <begin position="1"/>
        <end position="20"/>
    </location>
</feature>
<protein>
    <recommendedName>
        <fullName evidence="4">Tetratricopeptide repeat protein</fullName>
    </recommendedName>
</protein>
<sequence>MKRFLLVLLICMVATSSVLAQSVKEQWQADCERLEETWLLTDSVCREYIGCLYDQYGEKDELLCYYDTYTNLLAQCQLSERDDCIQVTAMSMIELVTVRNNPSMSPQTPSYTEIFNLYEDGKIEAALEEVSALETSIWHWDFPIFLTEGIFYTALDQPEAALEAYSTVIEARYDNPLAYYLRGQVYLTLGDTEHASRDFYNYNIYATPALWDLIPPPQLVFSMPEDMTAWRLYSVVYHFFGPGREVVKDLSLDPAIDVQIAFLDDGETALITNMPDEHHPFVLSRPIFLSRNESEEFTSSYTISVPADYGIILGGSSYISAFQPTPDPLDTKLIWLSIQDQIIIYEYDIGYESVEVRSYILESSTLADPRSAFVRPCPGLPISWLRIGDELSVSSNFGSPVYQGIDTDIEIIPPVFDFEEQLPPYLTVINGPLCGEEYVWWQVTIDGGQIGWIPEDYSLLPERVSSVLFDDQGLPTLDDLIELANN</sequence>
<evidence type="ECO:0000313" key="3">
    <source>
        <dbReference type="Proteomes" id="UP000594468"/>
    </source>
</evidence>
<accession>A0A7S8EAM5</accession>
<dbReference type="SUPFAM" id="SSF48452">
    <property type="entry name" value="TPR-like"/>
    <property type="match status" value="1"/>
</dbReference>
<keyword evidence="1" id="KW-0732">Signal</keyword>
<dbReference type="Proteomes" id="UP000594468">
    <property type="component" value="Chromosome"/>
</dbReference>